<sequence>MYRAVTLCGLFFMALTPYFANAMSEEQKARIREHFETIGMQCITDNPITEQDINDLRGKKPPSGAGAPCFLACVMRNIGVMDDAGMLQKESVLELAKKVFEDEEELKIIADYLHSCSSVNSASVGDGAKGCERAMLAYTCMIENAPKFGIDV</sequence>
<gene>
    <name evidence="3" type="primary">obp13</name>
</gene>
<dbReference type="InterPro" id="IPR036728">
    <property type="entry name" value="PBP_GOBP_sf"/>
</dbReference>
<proteinExistence type="evidence at transcript level"/>
<organism evidence="3">
    <name type="scientific">Cnaphalocrocis medinalis</name>
    <name type="common">Rice leaffolder moth</name>
    <dbReference type="NCBI Taxonomy" id="437488"/>
    <lineage>
        <taxon>Eukaryota</taxon>
        <taxon>Metazoa</taxon>
        <taxon>Ecdysozoa</taxon>
        <taxon>Arthropoda</taxon>
        <taxon>Hexapoda</taxon>
        <taxon>Insecta</taxon>
        <taxon>Pterygota</taxon>
        <taxon>Neoptera</taxon>
        <taxon>Endopterygota</taxon>
        <taxon>Lepidoptera</taxon>
        <taxon>Glossata</taxon>
        <taxon>Ditrysia</taxon>
        <taxon>Pyraloidea</taxon>
        <taxon>Crambidae</taxon>
        <taxon>Pyraustinae</taxon>
        <taxon>Cnaphalocrocis</taxon>
    </lineage>
</organism>
<name>A0A0U3AKI1_CNAME</name>
<dbReference type="SMR" id="A0A0U3AKI1"/>
<accession>A0A0U3AKI1</accession>
<dbReference type="OrthoDB" id="7692290at2759"/>
<evidence type="ECO:0000313" key="3">
    <source>
        <dbReference type="EMBL" id="ALT31643.1"/>
    </source>
</evidence>
<dbReference type="SMART" id="SM00708">
    <property type="entry name" value="PhBP"/>
    <property type="match status" value="1"/>
</dbReference>
<dbReference type="InterPro" id="IPR006170">
    <property type="entry name" value="PBP/GOBP"/>
</dbReference>
<feature type="chain" id="PRO_5006836092" evidence="2">
    <location>
        <begin position="23"/>
        <end position="152"/>
    </location>
</feature>
<dbReference type="AlphaFoldDB" id="A0A0U3AKI1"/>
<feature type="signal peptide" evidence="2">
    <location>
        <begin position="1"/>
        <end position="22"/>
    </location>
</feature>
<dbReference type="GO" id="GO:0005549">
    <property type="term" value="F:odorant binding"/>
    <property type="evidence" value="ECO:0007669"/>
    <property type="project" value="InterPro"/>
</dbReference>
<dbReference type="GO" id="GO:0005615">
    <property type="term" value="C:extracellular space"/>
    <property type="evidence" value="ECO:0007669"/>
    <property type="project" value="TreeGrafter"/>
</dbReference>
<reference evidence="3" key="2">
    <citation type="submission" date="2015-03" db="EMBL/GenBank/DDBJ databases">
        <authorList>
            <person name="Murphy D."/>
        </authorList>
    </citation>
    <scope>NUCLEOTIDE SEQUENCE</scope>
</reference>
<keyword evidence="1 2" id="KW-0732">Signal</keyword>
<dbReference type="GO" id="GO:0007608">
    <property type="term" value="P:sensory perception of smell"/>
    <property type="evidence" value="ECO:0007669"/>
    <property type="project" value="TreeGrafter"/>
</dbReference>
<dbReference type="PANTHER" id="PTHR11857">
    <property type="entry name" value="ODORANT BINDING PROTEIN-RELATED"/>
    <property type="match status" value="1"/>
</dbReference>
<reference evidence="3" key="1">
    <citation type="journal article" date="2015" name="PLoS ONE">
        <title>Identification and Comparative Expression Profiles of Chemoreception Genes Revealed from Major Chemoreception Organs of the Rice Leaf Folder, Cnaphalocrocis medinalis (Lepidoptera: Pyralidae).</title>
        <authorList>
            <person name="Zeng F.F."/>
            <person name="Zhao Z.F."/>
            <person name="Yan M.J."/>
            <person name="Zhou W."/>
            <person name="Zhang Z."/>
            <person name="Zhang A."/>
            <person name="Lu Z.X."/>
            <person name="Wang M.Q."/>
        </authorList>
    </citation>
    <scope>NUCLEOTIDE SEQUENCE</scope>
</reference>
<dbReference type="SUPFAM" id="SSF47565">
    <property type="entry name" value="Insect pheromone/odorant-binding proteins"/>
    <property type="match status" value="1"/>
</dbReference>
<dbReference type="Pfam" id="PF01395">
    <property type="entry name" value="PBP_GOBP"/>
    <property type="match status" value="1"/>
</dbReference>
<dbReference type="Gene3D" id="1.10.238.20">
    <property type="entry name" value="Pheromone/general odorant binding protein domain"/>
    <property type="match status" value="1"/>
</dbReference>
<dbReference type="CDD" id="cd23992">
    <property type="entry name" value="PBP_GOBP"/>
    <property type="match status" value="1"/>
</dbReference>
<evidence type="ECO:0000256" key="1">
    <source>
        <dbReference type="ARBA" id="ARBA00022729"/>
    </source>
</evidence>
<protein>
    <submittedName>
        <fullName evidence="3">Odorant-binding protein 13</fullName>
    </submittedName>
</protein>
<evidence type="ECO:0000256" key="2">
    <source>
        <dbReference type="SAM" id="SignalP"/>
    </source>
</evidence>
<dbReference type="EMBL" id="KP975124">
    <property type="protein sequence ID" value="ALT31643.1"/>
    <property type="molecule type" value="mRNA"/>
</dbReference>